<accession>A0A1B7LHH8</accession>
<proteinExistence type="predicted"/>
<dbReference type="Gene3D" id="2.70.70.10">
    <property type="entry name" value="Glucose Permease (Domain IIA)"/>
    <property type="match status" value="1"/>
</dbReference>
<dbReference type="InterPro" id="IPR016047">
    <property type="entry name" value="M23ase_b-sheet_dom"/>
</dbReference>
<dbReference type="GO" id="GO:0004222">
    <property type="term" value="F:metalloendopeptidase activity"/>
    <property type="evidence" value="ECO:0007669"/>
    <property type="project" value="TreeGrafter"/>
</dbReference>
<name>A0A1B7LHH8_9FIRM</name>
<dbReference type="InterPro" id="IPR011055">
    <property type="entry name" value="Dup_hybrid_motif"/>
</dbReference>
<dbReference type="AlphaFoldDB" id="A0A1B7LHH8"/>
<protein>
    <recommendedName>
        <fullName evidence="3">M23ase beta-sheet core domain-containing protein</fullName>
    </recommendedName>
</protein>
<dbReference type="InterPro" id="IPR050570">
    <property type="entry name" value="Cell_wall_metabolism_enzyme"/>
</dbReference>
<evidence type="ECO:0000259" key="3">
    <source>
        <dbReference type="Pfam" id="PF01551"/>
    </source>
</evidence>
<comment type="caution">
    <text evidence="4">The sequence shown here is derived from an EMBL/GenBank/DDBJ whole genome shotgun (WGS) entry which is preliminary data.</text>
</comment>
<evidence type="ECO:0000256" key="1">
    <source>
        <dbReference type="SAM" id="MobiDB-lite"/>
    </source>
</evidence>
<evidence type="ECO:0000313" key="5">
    <source>
        <dbReference type="Proteomes" id="UP000078532"/>
    </source>
</evidence>
<feature type="region of interest" description="Disordered" evidence="1">
    <location>
        <begin position="14"/>
        <end position="39"/>
    </location>
</feature>
<dbReference type="Proteomes" id="UP000078532">
    <property type="component" value="Unassembled WGS sequence"/>
</dbReference>
<sequence length="258" mass="27997">MRWGRPKKYYSFTPGGDRVKETDRDPYGQYSRRRQEGAGRPGGGFINRLMVAVLILALLLIIRQAPFPAGQQVRDNLRYILTTEWNFQPVVQKVVQLGLQMVNVDHNFNGDLIPRTSPAISPSAGGGEWQLPVSGKVVRGYGWSVDPLDNLERFHPGIDIAAPAGSPVKAVRDGKVSKEGKDASLGRYVLLDHGDGYYTLYAGLLAVKVTTGQKVDAGQELGTAGGPGDVAGGGVHFELREKGRLVDPLSKLPVPRAQ</sequence>
<keyword evidence="5" id="KW-1185">Reference proteome</keyword>
<feature type="compositionally biased region" description="Basic and acidic residues" evidence="1">
    <location>
        <begin position="17"/>
        <end position="26"/>
    </location>
</feature>
<feature type="transmembrane region" description="Helical" evidence="2">
    <location>
        <begin position="42"/>
        <end position="62"/>
    </location>
</feature>
<keyword evidence="2" id="KW-0812">Transmembrane</keyword>
<dbReference type="SUPFAM" id="SSF51261">
    <property type="entry name" value="Duplicated hybrid motif"/>
    <property type="match status" value="1"/>
</dbReference>
<evidence type="ECO:0000256" key="2">
    <source>
        <dbReference type="SAM" id="Phobius"/>
    </source>
</evidence>
<dbReference type="Pfam" id="PF01551">
    <property type="entry name" value="Peptidase_M23"/>
    <property type="match status" value="1"/>
</dbReference>
<dbReference type="EMBL" id="LYVF01000054">
    <property type="protein sequence ID" value="OAT85567.1"/>
    <property type="molecule type" value="Genomic_DNA"/>
</dbReference>
<dbReference type="RefSeq" id="WP_066666705.1">
    <property type="nucleotide sequence ID" value="NZ_LYVF01000054.1"/>
</dbReference>
<keyword evidence="2" id="KW-0472">Membrane</keyword>
<dbReference type="OrthoDB" id="9814460at2"/>
<dbReference type="PANTHER" id="PTHR21666:SF270">
    <property type="entry name" value="MUREIN HYDROLASE ACTIVATOR ENVC"/>
    <property type="match status" value="1"/>
</dbReference>
<reference evidence="4 5" key="1">
    <citation type="submission" date="2016-04" db="EMBL/GenBank/DDBJ databases">
        <authorList>
            <person name="Evans L.H."/>
            <person name="Alamgir A."/>
            <person name="Owens N."/>
            <person name="Weber N.D."/>
            <person name="Virtaneva K."/>
            <person name="Barbian K."/>
            <person name="Babar A."/>
            <person name="Rosenke K."/>
        </authorList>
    </citation>
    <scope>NUCLEOTIDE SEQUENCE [LARGE SCALE GENOMIC DNA]</scope>
    <source>
        <strain evidence="4 5">LMa1</strain>
    </source>
</reference>
<dbReference type="STRING" id="1838280.A6M21_05455"/>
<feature type="domain" description="M23ase beta-sheet core" evidence="3">
    <location>
        <begin position="153"/>
        <end position="248"/>
    </location>
</feature>
<keyword evidence="2" id="KW-1133">Transmembrane helix</keyword>
<gene>
    <name evidence="4" type="ORF">A6M21_05455</name>
</gene>
<evidence type="ECO:0000313" key="4">
    <source>
        <dbReference type="EMBL" id="OAT85567.1"/>
    </source>
</evidence>
<organism evidence="4 5">
    <name type="scientific">Desulfotomaculum copahuensis</name>
    <dbReference type="NCBI Taxonomy" id="1838280"/>
    <lineage>
        <taxon>Bacteria</taxon>
        <taxon>Bacillati</taxon>
        <taxon>Bacillota</taxon>
        <taxon>Clostridia</taxon>
        <taxon>Eubacteriales</taxon>
        <taxon>Desulfotomaculaceae</taxon>
        <taxon>Desulfotomaculum</taxon>
    </lineage>
</organism>
<dbReference type="PANTHER" id="PTHR21666">
    <property type="entry name" value="PEPTIDASE-RELATED"/>
    <property type="match status" value="1"/>
</dbReference>
<dbReference type="CDD" id="cd12797">
    <property type="entry name" value="M23_peptidase"/>
    <property type="match status" value="1"/>
</dbReference>